<feature type="compositionally biased region" description="Polar residues" evidence="5">
    <location>
        <begin position="633"/>
        <end position="643"/>
    </location>
</feature>
<feature type="transmembrane region" description="Helical" evidence="6">
    <location>
        <begin position="584"/>
        <end position="603"/>
    </location>
</feature>
<evidence type="ECO:0000259" key="7">
    <source>
        <dbReference type="Pfam" id="PF02931"/>
    </source>
</evidence>
<feature type="transmembrane region" description="Helical" evidence="6">
    <location>
        <begin position="527"/>
        <end position="548"/>
    </location>
</feature>
<protein>
    <recommendedName>
        <fullName evidence="7">Neurotransmitter-gated ion-channel ligand-binding domain-containing protein</fullName>
    </recommendedName>
</protein>
<accession>A0A0D3KQ48</accession>
<proteinExistence type="predicted"/>
<dbReference type="STRING" id="2903.R1DQR6"/>
<evidence type="ECO:0000256" key="3">
    <source>
        <dbReference type="ARBA" id="ARBA00022989"/>
    </source>
</evidence>
<keyword evidence="9" id="KW-1185">Reference proteome</keyword>
<dbReference type="GO" id="GO:0004888">
    <property type="term" value="F:transmembrane signaling receptor activity"/>
    <property type="evidence" value="ECO:0007669"/>
    <property type="project" value="InterPro"/>
</dbReference>
<evidence type="ECO:0000256" key="5">
    <source>
        <dbReference type="SAM" id="MobiDB-lite"/>
    </source>
</evidence>
<dbReference type="InterPro" id="IPR006201">
    <property type="entry name" value="Neur_channel"/>
</dbReference>
<dbReference type="PANTHER" id="PTHR18945">
    <property type="entry name" value="NEUROTRANSMITTER GATED ION CHANNEL"/>
    <property type="match status" value="1"/>
</dbReference>
<feature type="domain" description="Neurotransmitter-gated ion-channel ligand-binding" evidence="7">
    <location>
        <begin position="340"/>
        <end position="472"/>
    </location>
</feature>
<dbReference type="Gene3D" id="3.40.50.2300">
    <property type="match status" value="1"/>
</dbReference>
<dbReference type="InterPro" id="IPR036719">
    <property type="entry name" value="Neuro-gated_channel_TM_sf"/>
</dbReference>
<dbReference type="GO" id="GO:0005230">
    <property type="term" value="F:extracellular ligand-gated monoatomic ion channel activity"/>
    <property type="evidence" value="ECO:0007669"/>
    <property type="project" value="InterPro"/>
</dbReference>
<dbReference type="Pfam" id="PF02931">
    <property type="entry name" value="Neur_chan_LBD"/>
    <property type="match status" value="1"/>
</dbReference>
<name>A0A0D3KQ48_EMIH1</name>
<reference evidence="9" key="1">
    <citation type="journal article" date="2013" name="Nature">
        <title>Pan genome of the phytoplankton Emiliania underpins its global distribution.</title>
        <authorList>
            <person name="Read B.A."/>
            <person name="Kegel J."/>
            <person name="Klute M.J."/>
            <person name="Kuo A."/>
            <person name="Lefebvre S.C."/>
            <person name="Maumus F."/>
            <person name="Mayer C."/>
            <person name="Miller J."/>
            <person name="Monier A."/>
            <person name="Salamov A."/>
            <person name="Young J."/>
            <person name="Aguilar M."/>
            <person name="Claverie J.M."/>
            <person name="Frickenhaus S."/>
            <person name="Gonzalez K."/>
            <person name="Herman E.K."/>
            <person name="Lin Y.C."/>
            <person name="Napier J."/>
            <person name="Ogata H."/>
            <person name="Sarno A.F."/>
            <person name="Shmutz J."/>
            <person name="Schroeder D."/>
            <person name="de Vargas C."/>
            <person name="Verret F."/>
            <person name="von Dassow P."/>
            <person name="Valentin K."/>
            <person name="Van de Peer Y."/>
            <person name="Wheeler G."/>
            <person name="Dacks J.B."/>
            <person name="Delwiche C.F."/>
            <person name="Dyhrman S.T."/>
            <person name="Glockner G."/>
            <person name="John U."/>
            <person name="Richards T."/>
            <person name="Worden A.Z."/>
            <person name="Zhang X."/>
            <person name="Grigoriev I.V."/>
            <person name="Allen A.E."/>
            <person name="Bidle K."/>
            <person name="Borodovsky M."/>
            <person name="Bowler C."/>
            <person name="Brownlee C."/>
            <person name="Cock J.M."/>
            <person name="Elias M."/>
            <person name="Gladyshev V.N."/>
            <person name="Groth M."/>
            <person name="Guda C."/>
            <person name="Hadaegh A."/>
            <person name="Iglesias-Rodriguez M.D."/>
            <person name="Jenkins J."/>
            <person name="Jones B.M."/>
            <person name="Lawson T."/>
            <person name="Leese F."/>
            <person name="Lindquist E."/>
            <person name="Lobanov A."/>
            <person name="Lomsadze A."/>
            <person name="Malik S.B."/>
            <person name="Marsh M.E."/>
            <person name="Mackinder L."/>
            <person name="Mock T."/>
            <person name="Mueller-Roeber B."/>
            <person name="Pagarete A."/>
            <person name="Parker M."/>
            <person name="Probert I."/>
            <person name="Quesneville H."/>
            <person name="Raines C."/>
            <person name="Rensing S.A."/>
            <person name="Riano-Pachon D.M."/>
            <person name="Richier S."/>
            <person name="Rokitta S."/>
            <person name="Shiraiwa Y."/>
            <person name="Soanes D.M."/>
            <person name="van der Giezen M."/>
            <person name="Wahlund T.M."/>
            <person name="Williams B."/>
            <person name="Wilson W."/>
            <person name="Wolfe G."/>
            <person name="Wurch L.L."/>
        </authorList>
    </citation>
    <scope>NUCLEOTIDE SEQUENCE</scope>
</reference>
<feature type="region of interest" description="Disordered" evidence="5">
    <location>
        <begin position="627"/>
        <end position="674"/>
    </location>
</feature>
<dbReference type="SUPFAM" id="SSF90112">
    <property type="entry name" value="Neurotransmitter-gated ion-channel transmembrane pore"/>
    <property type="match status" value="1"/>
</dbReference>
<evidence type="ECO:0000313" key="9">
    <source>
        <dbReference type="Proteomes" id="UP000013827"/>
    </source>
</evidence>
<dbReference type="InterPro" id="IPR036734">
    <property type="entry name" value="Neur_chan_lig-bd_sf"/>
</dbReference>
<dbReference type="Proteomes" id="UP000013827">
    <property type="component" value="Unassembled WGS sequence"/>
</dbReference>
<evidence type="ECO:0000256" key="1">
    <source>
        <dbReference type="ARBA" id="ARBA00004141"/>
    </source>
</evidence>
<dbReference type="RefSeq" id="XP_005790312.1">
    <property type="nucleotide sequence ID" value="XM_005790255.1"/>
</dbReference>
<evidence type="ECO:0000256" key="6">
    <source>
        <dbReference type="SAM" id="Phobius"/>
    </source>
</evidence>
<feature type="transmembrane region" description="Helical" evidence="6">
    <location>
        <begin position="554"/>
        <end position="572"/>
    </location>
</feature>
<dbReference type="SUPFAM" id="SSF63712">
    <property type="entry name" value="Nicotinic receptor ligand binding domain-like"/>
    <property type="match status" value="1"/>
</dbReference>
<dbReference type="Gene3D" id="2.70.170.10">
    <property type="entry name" value="Neurotransmitter-gated ion-channel ligand-binding domain"/>
    <property type="match status" value="1"/>
</dbReference>
<dbReference type="KEGG" id="ehx:EMIHUDRAFT_224844"/>
<dbReference type="Gene3D" id="1.20.58.390">
    <property type="entry name" value="Neurotransmitter-gated ion-channel transmembrane domain"/>
    <property type="match status" value="1"/>
</dbReference>
<evidence type="ECO:0000256" key="2">
    <source>
        <dbReference type="ARBA" id="ARBA00022692"/>
    </source>
</evidence>
<organism evidence="8 9">
    <name type="scientific">Emiliania huxleyi (strain CCMP1516)</name>
    <dbReference type="NCBI Taxonomy" id="280463"/>
    <lineage>
        <taxon>Eukaryota</taxon>
        <taxon>Haptista</taxon>
        <taxon>Haptophyta</taxon>
        <taxon>Prymnesiophyceae</taxon>
        <taxon>Isochrysidales</taxon>
        <taxon>Noelaerhabdaceae</taxon>
        <taxon>Emiliania</taxon>
    </lineage>
</organism>
<dbReference type="AlphaFoldDB" id="A0A0D3KQ48"/>
<keyword evidence="3 6" id="KW-1133">Transmembrane helix</keyword>
<dbReference type="InterPro" id="IPR038050">
    <property type="entry name" value="Neuro_actylchol_rec"/>
</dbReference>
<evidence type="ECO:0000313" key="8">
    <source>
        <dbReference type="EnsemblProtists" id="EOD37883"/>
    </source>
</evidence>
<evidence type="ECO:0000256" key="4">
    <source>
        <dbReference type="ARBA" id="ARBA00023136"/>
    </source>
</evidence>
<keyword evidence="2 6" id="KW-0812">Transmembrane</keyword>
<dbReference type="InterPro" id="IPR028082">
    <property type="entry name" value="Peripla_BP_I"/>
</dbReference>
<dbReference type="InterPro" id="IPR006202">
    <property type="entry name" value="Neur_chan_lig-bd"/>
</dbReference>
<sequence>MDAPRRRASSERATVLNFTRILLIGGRCGDPDSWYSKFAAAGVASFPGSQHLCSPYDAGQFAEYSDAFHEKALRDATAAAADSPRQTLVISGAVPAGGAAEDALVNMLRTGVAAIEAFGSGLNLTRHSLAAADVLYVHASPEGAASPDAGAALGRELCRLKGGATRLRVARFYLTGRSDLDFRVDSTLAGFAEACPVGYSDLWSISASVEGATQAVAPYFASKPLPEVILAPNDDSARALLSAARQTLQEEEYSMLGTTGWDNSFPDLVSARKILVTVDQMVFYPNLGMWRTLQQLVQTVQDIGLSSTAAVAAEFDVEGATVDVSWSSASTVSSDPVGLLLEEQMSSYDPRVPPVGRTSVETGLRNVSVTHFTPFDGTFELVYWLHLSWVDPRLEWAMRKHADPIELQLDQIWMPPFLFLNEYSRNTLSSVPAVVMPSGRVSVEHYLRSTFLCHTEKGISHFPFDEYDCAASLAVSNLAVSMDGGLGFDVVHEDPNFYASFSTALDADERRDVVLYKLHFTRHSFKMWLRLIVPAILLNLVGFIAFWIPAPGDSIALGVTALLCTLALRVSVDMPDTSDVTWSELFMTINVSYQALVCFFSFLDFNGSISRRIQRAGRSWRRGRVRMRRIERSTSQGERNGQGQPYFREREGADEEEPSGQRDGVPRRRETGGPSDLLAAARASAGVGPALSLRKRRPSPESLAEAAEEPPADIDFDWVGRRIVVPSYVIVVSTMLIMQGKFI</sequence>
<dbReference type="SUPFAM" id="SSF53822">
    <property type="entry name" value="Periplasmic binding protein-like I"/>
    <property type="match status" value="1"/>
</dbReference>
<keyword evidence="4 6" id="KW-0472">Membrane</keyword>
<dbReference type="EnsemblProtists" id="EOD37883">
    <property type="protein sequence ID" value="EOD37883"/>
    <property type="gene ID" value="EMIHUDRAFT_224844"/>
</dbReference>
<comment type="subcellular location">
    <subcellularLocation>
        <location evidence="1">Membrane</location>
        <topology evidence="1">Multi-pass membrane protein</topology>
    </subcellularLocation>
</comment>
<dbReference type="PaxDb" id="2903-EOD37883"/>
<dbReference type="GO" id="GO:0016020">
    <property type="term" value="C:membrane"/>
    <property type="evidence" value="ECO:0007669"/>
    <property type="project" value="UniProtKB-SubCell"/>
</dbReference>
<dbReference type="GeneID" id="17283153"/>
<dbReference type="HOGENOM" id="CLU_374050_0_0_1"/>
<reference evidence="8" key="2">
    <citation type="submission" date="2024-10" db="UniProtKB">
        <authorList>
            <consortium name="EnsemblProtists"/>
        </authorList>
    </citation>
    <scope>IDENTIFICATION</scope>
</reference>
<feature type="region of interest" description="Disordered" evidence="5">
    <location>
        <begin position="689"/>
        <end position="708"/>
    </location>
</feature>